<dbReference type="Gene3D" id="1.25.10.10">
    <property type="entry name" value="Leucine-rich Repeat Variant"/>
    <property type="match status" value="3"/>
</dbReference>
<dbReference type="SMART" id="SM00185">
    <property type="entry name" value="ARM"/>
    <property type="match status" value="6"/>
</dbReference>
<dbReference type="Proteomes" id="UP000001075">
    <property type="component" value="Unassembled WGS sequence"/>
</dbReference>
<evidence type="ECO:0000313" key="2">
    <source>
        <dbReference type="EMBL" id="EGW04744.1"/>
    </source>
</evidence>
<dbReference type="EMBL" id="JH002420">
    <property type="protein sequence ID" value="EGW04744.1"/>
    <property type="molecule type" value="Genomic_DNA"/>
</dbReference>
<dbReference type="Pfam" id="PF00514">
    <property type="entry name" value="Arm"/>
    <property type="match status" value="1"/>
</dbReference>
<dbReference type="InterPro" id="IPR043379">
    <property type="entry name" value="ANKAR"/>
</dbReference>
<proteinExistence type="predicted"/>
<name>G3IFN6_CRIGR</name>
<dbReference type="SUPFAM" id="SSF48371">
    <property type="entry name" value="ARM repeat"/>
    <property type="match status" value="1"/>
</dbReference>
<dbReference type="STRING" id="10029.G3IFN6"/>
<dbReference type="InterPro" id="IPR016024">
    <property type="entry name" value="ARM-type_fold"/>
</dbReference>
<dbReference type="InterPro" id="IPR000225">
    <property type="entry name" value="Armadillo"/>
</dbReference>
<dbReference type="PROSITE" id="PS50176">
    <property type="entry name" value="ARM_REPEAT"/>
    <property type="match status" value="2"/>
</dbReference>
<sequence>LIFTGAIPALINLLKYPKIKLQCKTVGLLSNISTHVSVVHALVEGGGIPALINLLGSDEPELHSRCAVILYDIAMNENKDVIAQYNGIPALINLLNLDMESVLVNVMNCIRVLCMGNEGNQRAMVDHNGIQYLIRFLSSDSDILKAVSSATIAEVGRDNRDVQDAIAMEGAIPPLVDLFKGKQLSVQVKGAMAVESLANYNPLIQKAFLKRNLTKDLLKLLKIIVLAKVIIDVDHIAASARGVTILVDSLYSAHFPTIVLTGNLIASLAHCRVGIPDAFTTLGAIRRLCYHLYSGREEVRTACSCALGYLTYNAYAFRILLSECRNKPNQFLRITNNISRDAKINPAFLKEFQMQQHVGLPSLRYCAFIRNGSSEVISTCKMPLDLPLYVGINLTLNVC</sequence>
<dbReference type="InParanoid" id="G3IFN6"/>
<dbReference type="AlphaFoldDB" id="G3IFN6"/>
<gene>
    <name evidence="2" type="ORF">I79_022559</name>
</gene>
<reference evidence="3" key="1">
    <citation type="journal article" date="2011" name="Nat. Biotechnol.">
        <title>The genomic sequence of the Chinese hamster ovary (CHO)-K1 cell line.</title>
        <authorList>
            <person name="Xu X."/>
            <person name="Nagarajan H."/>
            <person name="Lewis N.E."/>
            <person name="Pan S."/>
            <person name="Cai Z."/>
            <person name="Liu X."/>
            <person name="Chen W."/>
            <person name="Xie M."/>
            <person name="Wang W."/>
            <person name="Hammond S."/>
            <person name="Andersen M.R."/>
            <person name="Neff N."/>
            <person name="Passarelli B."/>
            <person name="Koh W."/>
            <person name="Fan H.C."/>
            <person name="Wang J."/>
            <person name="Gui Y."/>
            <person name="Lee K.H."/>
            <person name="Betenbaugh M.J."/>
            <person name="Quake S.R."/>
            <person name="Famili I."/>
            <person name="Palsson B.O."/>
            <person name="Wang J."/>
        </authorList>
    </citation>
    <scope>NUCLEOTIDE SEQUENCE [LARGE SCALE GENOMIC DNA]</scope>
    <source>
        <strain evidence="3">CHO K1 cell line</strain>
    </source>
</reference>
<organism evidence="2 3">
    <name type="scientific">Cricetulus griseus</name>
    <name type="common">Chinese hamster</name>
    <name type="synonym">Cricetulus barabensis griseus</name>
    <dbReference type="NCBI Taxonomy" id="10029"/>
    <lineage>
        <taxon>Eukaryota</taxon>
        <taxon>Metazoa</taxon>
        <taxon>Chordata</taxon>
        <taxon>Craniata</taxon>
        <taxon>Vertebrata</taxon>
        <taxon>Euteleostomi</taxon>
        <taxon>Mammalia</taxon>
        <taxon>Eutheria</taxon>
        <taxon>Euarchontoglires</taxon>
        <taxon>Glires</taxon>
        <taxon>Rodentia</taxon>
        <taxon>Myomorpha</taxon>
        <taxon>Muroidea</taxon>
        <taxon>Cricetidae</taxon>
        <taxon>Cricetinae</taxon>
        <taxon>Cricetulus</taxon>
    </lineage>
</organism>
<feature type="non-terminal residue" evidence="2">
    <location>
        <position position="1"/>
    </location>
</feature>
<protein>
    <submittedName>
        <fullName evidence="2">Ankyrin and armadillo repeat-containing protein</fullName>
    </submittedName>
</protein>
<accession>G3IFN6</accession>
<dbReference type="InterPro" id="IPR011989">
    <property type="entry name" value="ARM-like"/>
</dbReference>
<evidence type="ECO:0000313" key="3">
    <source>
        <dbReference type="Proteomes" id="UP000001075"/>
    </source>
</evidence>
<evidence type="ECO:0000256" key="1">
    <source>
        <dbReference type="PROSITE-ProRule" id="PRU00259"/>
    </source>
</evidence>
<feature type="repeat" description="ARM" evidence="1">
    <location>
        <begin position="5"/>
        <end position="47"/>
    </location>
</feature>
<feature type="repeat" description="ARM" evidence="1">
    <location>
        <begin position="46"/>
        <end position="77"/>
    </location>
</feature>
<dbReference type="PANTHER" id="PTHR46464">
    <property type="entry name" value="ANK_REP_REGION DOMAIN-CONTAINING PROTEIN"/>
    <property type="match status" value="1"/>
</dbReference>
<dbReference type="PANTHER" id="PTHR46464:SF1">
    <property type="entry name" value="ANKYRIN AND ARMADILLO REPEAT-CONTAINING PROTEIN"/>
    <property type="match status" value="1"/>
</dbReference>